<protein>
    <submittedName>
        <fullName evidence="1">Uncharacterized protein</fullName>
    </submittedName>
</protein>
<feature type="non-terminal residue" evidence="1">
    <location>
        <position position="1"/>
    </location>
</feature>
<name>J9DR64_WUCBA</name>
<dbReference type="AlphaFoldDB" id="J9DR64"/>
<dbReference type="EMBL" id="ADBV01017077">
    <property type="protein sequence ID" value="EJW72046.1"/>
    <property type="molecule type" value="Genomic_DNA"/>
</dbReference>
<reference evidence="2" key="1">
    <citation type="submission" date="2012-08" db="EMBL/GenBank/DDBJ databases">
        <title>The Genome Sequence of Wuchereria bancrofti.</title>
        <authorList>
            <person name="Nutman T.B."/>
            <person name="Fink D.L."/>
            <person name="Russ C."/>
            <person name="Young S."/>
            <person name="Zeng Q."/>
            <person name="Koehrsen M."/>
            <person name="Alvarado L."/>
            <person name="Berlin A."/>
            <person name="Chapman S.B."/>
            <person name="Chen Z."/>
            <person name="Freedman E."/>
            <person name="Gellesch M."/>
            <person name="Goldberg J."/>
            <person name="Griggs A."/>
            <person name="Gujja S."/>
            <person name="Heilman E.R."/>
            <person name="Heiman D."/>
            <person name="Hepburn T."/>
            <person name="Howarth C."/>
            <person name="Jen D."/>
            <person name="Larson L."/>
            <person name="Lewis B."/>
            <person name="Mehta T."/>
            <person name="Park D."/>
            <person name="Pearson M."/>
            <person name="Roberts A."/>
            <person name="Saif S."/>
            <person name="Shea T."/>
            <person name="Shenoy N."/>
            <person name="Sisk P."/>
            <person name="Stolte C."/>
            <person name="Sykes S."/>
            <person name="Walk T."/>
            <person name="White J."/>
            <person name="Yandava C."/>
            <person name="Haas B."/>
            <person name="Henn M.R."/>
            <person name="Nusbaum C."/>
            <person name="Birren B."/>
        </authorList>
    </citation>
    <scope>NUCLEOTIDE SEQUENCE [LARGE SCALE GENOMIC DNA]</scope>
    <source>
        <strain evidence="2">NA</strain>
    </source>
</reference>
<evidence type="ECO:0000313" key="1">
    <source>
        <dbReference type="EMBL" id="EJW72046.1"/>
    </source>
</evidence>
<gene>
    <name evidence="1" type="ORF">WUBG_17048</name>
</gene>
<evidence type="ECO:0000313" key="2">
    <source>
        <dbReference type="Proteomes" id="UP000004810"/>
    </source>
</evidence>
<feature type="non-terminal residue" evidence="1">
    <location>
        <position position="59"/>
    </location>
</feature>
<organism evidence="1 2">
    <name type="scientific">Wuchereria bancrofti</name>
    <dbReference type="NCBI Taxonomy" id="6293"/>
    <lineage>
        <taxon>Eukaryota</taxon>
        <taxon>Metazoa</taxon>
        <taxon>Ecdysozoa</taxon>
        <taxon>Nematoda</taxon>
        <taxon>Chromadorea</taxon>
        <taxon>Rhabditida</taxon>
        <taxon>Spirurina</taxon>
        <taxon>Spiruromorpha</taxon>
        <taxon>Filarioidea</taxon>
        <taxon>Onchocercidae</taxon>
        <taxon>Wuchereria</taxon>
    </lineage>
</organism>
<accession>J9DR64</accession>
<proteinExistence type="predicted"/>
<sequence>LTVEVKSINNDYDNFIAIDDINYEGTFCSEAVNAWDLGGNFYPTPMLSALMQRPIFSTK</sequence>
<comment type="caution">
    <text evidence="1">The sequence shown here is derived from an EMBL/GenBank/DDBJ whole genome shotgun (WGS) entry which is preliminary data.</text>
</comment>
<dbReference type="Proteomes" id="UP000004810">
    <property type="component" value="Unassembled WGS sequence"/>
</dbReference>